<keyword evidence="2" id="KW-1185">Reference proteome</keyword>
<accession>A0ABN9PSU7</accession>
<feature type="non-terminal residue" evidence="1">
    <location>
        <position position="1"/>
    </location>
</feature>
<dbReference type="EMBL" id="CAUYUJ010001459">
    <property type="protein sequence ID" value="CAK0796058.1"/>
    <property type="molecule type" value="Genomic_DNA"/>
</dbReference>
<gene>
    <name evidence="1" type="ORF">PCOR1329_LOCUS5540</name>
</gene>
<comment type="caution">
    <text evidence="1">The sequence shown here is derived from an EMBL/GenBank/DDBJ whole genome shotgun (WGS) entry which is preliminary data.</text>
</comment>
<sequence>PCDTLASRWPQIGLAKYVDDITVRARGIAWQVVDDMADGAQWFLRTVESTLQLEVSVDRGRRLARLGIHMEQQASQLGIDRKGWKGRGLEAAMARRRLSRRRLARDRPQRAGRVRVLAERRRLVVKAKRWGARVLLVSKGGLLPAATHEHRAIGLTPQEVAQLWSMVNAALPGRSRHRSTTLRLACFGEDPGPALTSAPIAAWAEHVWGHPGLSPTMSEAWKRQQIRLLHDESQS</sequence>
<evidence type="ECO:0000313" key="2">
    <source>
        <dbReference type="Proteomes" id="UP001189429"/>
    </source>
</evidence>
<name>A0ABN9PSU7_9DINO</name>
<protein>
    <recommendedName>
        <fullName evidence="3">Reverse transcriptase domain-containing protein</fullName>
    </recommendedName>
</protein>
<dbReference type="Proteomes" id="UP001189429">
    <property type="component" value="Unassembled WGS sequence"/>
</dbReference>
<feature type="non-terminal residue" evidence="1">
    <location>
        <position position="235"/>
    </location>
</feature>
<evidence type="ECO:0008006" key="3">
    <source>
        <dbReference type="Google" id="ProtNLM"/>
    </source>
</evidence>
<proteinExistence type="predicted"/>
<organism evidence="1 2">
    <name type="scientific">Prorocentrum cordatum</name>
    <dbReference type="NCBI Taxonomy" id="2364126"/>
    <lineage>
        <taxon>Eukaryota</taxon>
        <taxon>Sar</taxon>
        <taxon>Alveolata</taxon>
        <taxon>Dinophyceae</taxon>
        <taxon>Prorocentrales</taxon>
        <taxon>Prorocentraceae</taxon>
        <taxon>Prorocentrum</taxon>
    </lineage>
</organism>
<evidence type="ECO:0000313" key="1">
    <source>
        <dbReference type="EMBL" id="CAK0796058.1"/>
    </source>
</evidence>
<reference evidence="1" key="1">
    <citation type="submission" date="2023-10" db="EMBL/GenBank/DDBJ databases">
        <authorList>
            <person name="Chen Y."/>
            <person name="Shah S."/>
            <person name="Dougan E. K."/>
            <person name="Thang M."/>
            <person name="Chan C."/>
        </authorList>
    </citation>
    <scope>NUCLEOTIDE SEQUENCE [LARGE SCALE GENOMIC DNA]</scope>
</reference>